<gene>
    <name evidence="1" type="ORF">GTQ34_04895</name>
</gene>
<evidence type="ECO:0000313" key="2">
    <source>
        <dbReference type="Proteomes" id="UP000667650"/>
    </source>
</evidence>
<dbReference type="EMBL" id="JAAABI010000001">
    <property type="protein sequence ID" value="NAY91250.1"/>
    <property type="molecule type" value="Genomic_DNA"/>
</dbReference>
<accession>A0A964TAG6</accession>
<keyword evidence="2" id="KW-1185">Reference proteome</keyword>
<sequence>MEQMEEVTLLMHDYYSGFDEYEAMIISDTKSLKKLYSKINMTRKPGLPVPVVDFSTEQVIVLCLGKQHGDNTPILSKSEETEEHLSLAVSLTSENKDNQVDTLPISYPFYVYKMPVTFKKIDFKKVNW</sequence>
<dbReference type="AlphaFoldDB" id="A0A964TAG6"/>
<evidence type="ECO:0000313" key="1">
    <source>
        <dbReference type="EMBL" id="NAY91250.1"/>
    </source>
</evidence>
<organism evidence="1 2">
    <name type="scientific">Flagellimonas ochracea</name>
    <dbReference type="NCBI Taxonomy" id="2696472"/>
    <lineage>
        <taxon>Bacteria</taxon>
        <taxon>Pseudomonadati</taxon>
        <taxon>Bacteroidota</taxon>
        <taxon>Flavobacteriia</taxon>
        <taxon>Flavobacteriales</taxon>
        <taxon>Flavobacteriaceae</taxon>
        <taxon>Flagellimonas</taxon>
    </lineage>
</organism>
<dbReference type="Proteomes" id="UP000667650">
    <property type="component" value="Unassembled WGS sequence"/>
</dbReference>
<protein>
    <submittedName>
        <fullName evidence="1">Uncharacterized protein</fullName>
    </submittedName>
</protein>
<comment type="caution">
    <text evidence="1">The sequence shown here is derived from an EMBL/GenBank/DDBJ whole genome shotgun (WGS) entry which is preliminary data.</text>
</comment>
<dbReference type="RefSeq" id="WP_166522625.1">
    <property type="nucleotide sequence ID" value="NZ_JAAABI010000001.1"/>
</dbReference>
<proteinExistence type="predicted"/>
<reference evidence="1" key="1">
    <citation type="submission" date="2020-01" db="EMBL/GenBank/DDBJ databases">
        <title>Muricauda ochracea sp. nov., isolated from a tidal flat of Garorim bay in Korea.</title>
        <authorList>
            <person name="Kim D."/>
            <person name="Yoo Y."/>
            <person name="Kim J.-J."/>
        </authorList>
    </citation>
    <scope>NUCLEOTIDE SEQUENCE</scope>
    <source>
        <strain evidence="1">JGD-17</strain>
    </source>
</reference>
<name>A0A964TAG6_9FLAO</name>